<comment type="similarity">
    <text evidence="6">Belongs to the ABC-4 integral membrane protein family.</text>
</comment>
<keyword evidence="4 7" id="KW-1133">Transmembrane helix</keyword>
<comment type="caution">
    <text evidence="10">The sequence shown here is derived from an EMBL/GenBank/DDBJ whole genome shotgun (WGS) entry which is preliminary data.</text>
</comment>
<dbReference type="InterPro" id="IPR003838">
    <property type="entry name" value="ABC3_permease_C"/>
</dbReference>
<evidence type="ECO:0000313" key="11">
    <source>
        <dbReference type="Proteomes" id="UP000032250"/>
    </source>
</evidence>
<feature type="domain" description="ABC3 transporter permease C-terminal" evidence="8">
    <location>
        <begin position="297"/>
        <end position="419"/>
    </location>
</feature>
<keyword evidence="5 7" id="KW-0472">Membrane</keyword>
<evidence type="ECO:0000256" key="6">
    <source>
        <dbReference type="ARBA" id="ARBA00038076"/>
    </source>
</evidence>
<protein>
    <submittedName>
        <fullName evidence="10">ABC transporter permease</fullName>
    </submittedName>
</protein>
<feature type="transmembrane region" description="Helical" evidence="7">
    <location>
        <begin position="347"/>
        <end position="367"/>
    </location>
</feature>
<proteinExistence type="inferred from homology"/>
<dbReference type="Proteomes" id="UP000032250">
    <property type="component" value="Unassembled WGS sequence"/>
</dbReference>
<gene>
    <name evidence="10" type="ORF">N495_06320</name>
</gene>
<feature type="transmembrane region" description="Helical" evidence="7">
    <location>
        <begin position="21"/>
        <end position="42"/>
    </location>
</feature>
<dbReference type="HOGENOM" id="CLU_000604_8_7_9"/>
<evidence type="ECO:0000259" key="8">
    <source>
        <dbReference type="Pfam" id="PF02687"/>
    </source>
</evidence>
<feature type="transmembrane region" description="Helical" evidence="7">
    <location>
        <begin position="387"/>
        <end position="410"/>
    </location>
</feature>
<dbReference type="Pfam" id="PF12704">
    <property type="entry name" value="MacB_PCD"/>
    <property type="match status" value="1"/>
</dbReference>
<dbReference type="AlphaFoldDB" id="A0A0D0ZX78"/>
<evidence type="ECO:0000256" key="2">
    <source>
        <dbReference type="ARBA" id="ARBA00022475"/>
    </source>
</evidence>
<keyword evidence="2" id="KW-1003">Cell membrane</keyword>
<dbReference type="RefSeq" id="WP_042385304.1">
    <property type="nucleotide sequence ID" value="NZ_JXSU01000007.1"/>
</dbReference>
<evidence type="ECO:0000256" key="5">
    <source>
        <dbReference type="ARBA" id="ARBA00023136"/>
    </source>
</evidence>
<dbReference type="GO" id="GO:0022857">
    <property type="term" value="F:transmembrane transporter activity"/>
    <property type="evidence" value="ECO:0007669"/>
    <property type="project" value="TreeGrafter"/>
</dbReference>
<feature type="domain" description="MacB-like periplasmic core" evidence="9">
    <location>
        <begin position="21"/>
        <end position="267"/>
    </location>
</feature>
<organism evidence="10 11">
    <name type="scientific">Clostridium botulinum B2 450</name>
    <dbReference type="NCBI Taxonomy" id="1379739"/>
    <lineage>
        <taxon>Bacteria</taxon>
        <taxon>Bacillati</taxon>
        <taxon>Bacillota</taxon>
        <taxon>Clostridia</taxon>
        <taxon>Eubacteriales</taxon>
        <taxon>Clostridiaceae</taxon>
        <taxon>Clostridium</taxon>
    </lineage>
</organism>
<dbReference type="PATRIC" id="fig|1379739.3.peg.1596"/>
<evidence type="ECO:0000256" key="4">
    <source>
        <dbReference type="ARBA" id="ARBA00022989"/>
    </source>
</evidence>
<accession>A0A0D0ZX78</accession>
<dbReference type="InterPro" id="IPR025857">
    <property type="entry name" value="MacB_PCD"/>
</dbReference>
<reference evidence="10 11" key="1">
    <citation type="submission" date="2014-06" db="EMBL/GenBank/DDBJ databases">
        <title>Genome characterization of distinct group I Clostridium botulinum lineages.</title>
        <authorList>
            <person name="Giordani F."/>
            <person name="Anselmo A."/>
            <person name="Fillo S."/>
            <person name="Palozzi A.M."/>
            <person name="Fortunato A."/>
            <person name="Gentile B."/>
            <person name="Ciammaruconi A."/>
            <person name="Anniballi F."/>
            <person name="De Medici D."/>
            <person name="Lista F."/>
        </authorList>
    </citation>
    <scope>NUCLEOTIDE SEQUENCE [LARGE SCALE GENOMIC DNA]</scope>
    <source>
        <strain evidence="10 11">B2 450</strain>
    </source>
</reference>
<sequence>MKLTDLAEIIWRNLLKRKGRTFLTMLGVIIGSIAIYVIISLGNGFEKYMSSQLNSFGDVNIINIFPYSDSTATYQGGNIKNRKKILNDKTLKELNKLEFVNYSIPKLNTNADIAYKKSEMKSSNLTGMSFKNYSKDHELLFGKYPNDSKNEVILGYKLAAYLLNKKDVDKVKEEEIKKILRKKLKVKVSRPNEKGEEEWITYTVKVSGICKQNFSDDYQIKTPLSFTKNILIYKNNDEKFLKNKGYESIDLVLKSQEKSSEAEKYLKDNGYLYQSLKEMQSSIGKTLSGIKLILGAIGGISLLVAAFGIANTMNMSILERKKEIGVMKVVGASVGDIKKIFIGEATAIGFSGGVVGLLIGSFISFVINTMLKSKLSTSSSGDVKIAVSSIGLVAFVLLFSSCVGFLSGLYPASKAAKLDVISSIKDE</sequence>
<dbReference type="OrthoDB" id="9770099at2"/>
<keyword evidence="3 7" id="KW-0812">Transmembrane</keyword>
<dbReference type="EMBL" id="JXSU01000007">
    <property type="protein sequence ID" value="KIS23218.1"/>
    <property type="molecule type" value="Genomic_DNA"/>
</dbReference>
<dbReference type="InterPro" id="IPR050250">
    <property type="entry name" value="Macrolide_Exporter_MacB"/>
</dbReference>
<evidence type="ECO:0000256" key="7">
    <source>
        <dbReference type="SAM" id="Phobius"/>
    </source>
</evidence>
<dbReference type="PANTHER" id="PTHR30572:SF4">
    <property type="entry name" value="ABC TRANSPORTER PERMEASE YTRF"/>
    <property type="match status" value="1"/>
</dbReference>
<comment type="subcellular location">
    <subcellularLocation>
        <location evidence="1">Cell membrane</location>
        <topology evidence="1">Multi-pass membrane protein</topology>
    </subcellularLocation>
</comment>
<feature type="transmembrane region" description="Helical" evidence="7">
    <location>
        <begin position="292"/>
        <end position="313"/>
    </location>
</feature>
<evidence type="ECO:0000256" key="3">
    <source>
        <dbReference type="ARBA" id="ARBA00022692"/>
    </source>
</evidence>
<dbReference type="PANTHER" id="PTHR30572">
    <property type="entry name" value="MEMBRANE COMPONENT OF TRANSPORTER-RELATED"/>
    <property type="match status" value="1"/>
</dbReference>
<evidence type="ECO:0000259" key="9">
    <source>
        <dbReference type="Pfam" id="PF12704"/>
    </source>
</evidence>
<dbReference type="GO" id="GO:0005886">
    <property type="term" value="C:plasma membrane"/>
    <property type="evidence" value="ECO:0007669"/>
    <property type="project" value="UniProtKB-SubCell"/>
</dbReference>
<name>A0A0D0ZX78_CLOBO</name>
<evidence type="ECO:0000313" key="10">
    <source>
        <dbReference type="EMBL" id="KIS23218.1"/>
    </source>
</evidence>
<evidence type="ECO:0000256" key="1">
    <source>
        <dbReference type="ARBA" id="ARBA00004651"/>
    </source>
</evidence>
<dbReference type="Pfam" id="PF02687">
    <property type="entry name" value="FtsX"/>
    <property type="match status" value="1"/>
</dbReference>